<protein>
    <submittedName>
        <fullName evidence="2">Uncharacterized protein</fullName>
    </submittedName>
</protein>
<keyword evidence="1" id="KW-0732">Signal</keyword>
<proteinExistence type="predicted"/>
<evidence type="ECO:0000256" key="1">
    <source>
        <dbReference type="SAM" id="SignalP"/>
    </source>
</evidence>
<sequence length="148" mass="17334">MAHTGLLGGIMIILSICNTLGTEEDACTKCYHPLYDRENLKYLLRLSTCREDGKVYWLVRNTASYRQRLYGECSIGDPWLCFEYEANQNGLEDLIKEKPIKTQERDDLQLPELTNQRHTKIMLMETIPHYYPALNKYTPTLITYFCEL</sequence>
<dbReference type="Proteomes" id="UP000694563">
    <property type="component" value="Chromosome W"/>
</dbReference>
<feature type="chain" id="PRO_5034942384" evidence="1">
    <location>
        <begin position="22"/>
        <end position="148"/>
    </location>
</feature>
<evidence type="ECO:0000313" key="2">
    <source>
        <dbReference type="Ensembl" id="ENSCUSP00005018869.1"/>
    </source>
</evidence>
<name>A0A8C3Y5J0_CATUS</name>
<accession>A0A8C3Y5J0</accession>
<reference evidence="2" key="3">
    <citation type="submission" date="2025-09" db="UniProtKB">
        <authorList>
            <consortium name="Ensembl"/>
        </authorList>
    </citation>
    <scope>IDENTIFICATION</scope>
</reference>
<evidence type="ECO:0000313" key="3">
    <source>
        <dbReference type="Proteomes" id="UP000694563"/>
    </source>
</evidence>
<dbReference type="Ensembl" id="ENSCUST00005019589.1">
    <property type="protein sequence ID" value="ENSCUSP00005018869.1"/>
    <property type="gene ID" value="ENSCUSG00005012109.1"/>
</dbReference>
<feature type="signal peptide" evidence="1">
    <location>
        <begin position="1"/>
        <end position="21"/>
    </location>
</feature>
<dbReference type="AlphaFoldDB" id="A0A8C3Y5J0"/>
<reference evidence="2" key="2">
    <citation type="submission" date="2025-08" db="UniProtKB">
        <authorList>
            <consortium name="Ensembl"/>
        </authorList>
    </citation>
    <scope>IDENTIFICATION</scope>
</reference>
<reference evidence="2" key="1">
    <citation type="submission" date="2020-10" db="EMBL/GenBank/DDBJ databases">
        <title>Catharus ustulatus (Swainson's thrush) genome, bCatUst1, primary haplotype v2.</title>
        <authorList>
            <person name="Delmore K."/>
            <person name="Vafadar M."/>
            <person name="Formenti G."/>
            <person name="Chow W."/>
            <person name="Pelan S."/>
            <person name="Howe K."/>
            <person name="Rhie A."/>
            <person name="Mountcastle J."/>
            <person name="Haase B."/>
            <person name="Fedrigo O."/>
            <person name="Jarvis E.D."/>
        </authorList>
    </citation>
    <scope>NUCLEOTIDE SEQUENCE [LARGE SCALE GENOMIC DNA]</scope>
</reference>
<keyword evidence="3" id="KW-1185">Reference proteome</keyword>
<organism evidence="2 3">
    <name type="scientific">Catharus ustulatus</name>
    <name type="common">Russet-backed thrush</name>
    <name type="synonym">Hylocichla ustulatus</name>
    <dbReference type="NCBI Taxonomy" id="91951"/>
    <lineage>
        <taxon>Eukaryota</taxon>
        <taxon>Metazoa</taxon>
        <taxon>Chordata</taxon>
        <taxon>Craniata</taxon>
        <taxon>Vertebrata</taxon>
        <taxon>Euteleostomi</taxon>
        <taxon>Archelosauria</taxon>
        <taxon>Archosauria</taxon>
        <taxon>Dinosauria</taxon>
        <taxon>Saurischia</taxon>
        <taxon>Theropoda</taxon>
        <taxon>Coelurosauria</taxon>
        <taxon>Aves</taxon>
        <taxon>Neognathae</taxon>
        <taxon>Neoaves</taxon>
        <taxon>Telluraves</taxon>
        <taxon>Australaves</taxon>
        <taxon>Passeriformes</taxon>
        <taxon>Turdidae</taxon>
        <taxon>Catharus</taxon>
    </lineage>
</organism>